<comment type="similarity">
    <text evidence="2 7">Belongs to the major facilitator superfamily. Sugar transporter (TC 2.A.1.1) family.</text>
</comment>
<feature type="domain" description="Major facilitator superfamily (MFS) profile" evidence="10">
    <location>
        <begin position="113"/>
        <end position="552"/>
    </location>
</feature>
<dbReference type="FunFam" id="1.20.1250.20:FF:000474">
    <property type="entry name" value="Sugar transporter, putative"/>
    <property type="match status" value="1"/>
</dbReference>
<evidence type="ECO:0000313" key="11">
    <source>
        <dbReference type="EMBL" id="KAH7304715.1"/>
    </source>
</evidence>
<feature type="transmembrane region" description="Helical" evidence="9">
    <location>
        <begin position="405"/>
        <end position="422"/>
    </location>
</feature>
<feature type="transmembrane region" description="Helical" evidence="9">
    <location>
        <begin position="271"/>
        <end position="294"/>
    </location>
</feature>
<keyword evidence="6 9" id="KW-0472">Membrane</keyword>
<evidence type="ECO:0000256" key="2">
    <source>
        <dbReference type="ARBA" id="ARBA00010992"/>
    </source>
</evidence>
<evidence type="ECO:0000256" key="4">
    <source>
        <dbReference type="ARBA" id="ARBA00022692"/>
    </source>
</evidence>
<evidence type="ECO:0000256" key="9">
    <source>
        <dbReference type="SAM" id="Phobius"/>
    </source>
</evidence>
<dbReference type="GO" id="GO:0016020">
    <property type="term" value="C:membrane"/>
    <property type="evidence" value="ECO:0007669"/>
    <property type="project" value="UniProtKB-SubCell"/>
</dbReference>
<dbReference type="InterPro" id="IPR003663">
    <property type="entry name" value="Sugar/inositol_transpt"/>
</dbReference>
<feature type="transmembrane region" description="Helical" evidence="9">
    <location>
        <begin position="242"/>
        <end position="265"/>
    </location>
</feature>
<evidence type="ECO:0000259" key="10">
    <source>
        <dbReference type="PROSITE" id="PS50850"/>
    </source>
</evidence>
<feature type="transmembrane region" description="Helical" evidence="9">
    <location>
        <begin position="109"/>
        <end position="126"/>
    </location>
</feature>
<dbReference type="GO" id="GO:0015791">
    <property type="term" value="P:polyol transmembrane transport"/>
    <property type="evidence" value="ECO:0007669"/>
    <property type="project" value="UniProtKB-ARBA"/>
</dbReference>
<dbReference type="PROSITE" id="PS50850">
    <property type="entry name" value="MFS"/>
    <property type="match status" value="1"/>
</dbReference>
<accession>A0A8K0SII8</accession>
<dbReference type="AlphaFoldDB" id="A0A8K0SII8"/>
<feature type="transmembrane region" description="Helical" evidence="9">
    <location>
        <begin position="152"/>
        <end position="173"/>
    </location>
</feature>
<dbReference type="PROSITE" id="PS00217">
    <property type="entry name" value="SUGAR_TRANSPORT_2"/>
    <property type="match status" value="1"/>
</dbReference>
<evidence type="ECO:0000313" key="12">
    <source>
        <dbReference type="Proteomes" id="UP000813444"/>
    </source>
</evidence>
<keyword evidence="4 9" id="KW-0812">Transmembrane</keyword>
<dbReference type="GO" id="GO:0015798">
    <property type="term" value="P:myo-inositol transport"/>
    <property type="evidence" value="ECO:0007669"/>
    <property type="project" value="UniProtKB-ARBA"/>
</dbReference>
<dbReference type="InterPro" id="IPR036259">
    <property type="entry name" value="MFS_trans_sf"/>
</dbReference>
<comment type="subcellular location">
    <subcellularLocation>
        <location evidence="1">Membrane</location>
        <topology evidence="1">Multi-pass membrane protein</topology>
    </subcellularLocation>
</comment>
<dbReference type="Pfam" id="PF00083">
    <property type="entry name" value="Sugar_tr"/>
    <property type="match status" value="1"/>
</dbReference>
<evidence type="ECO:0000256" key="3">
    <source>
        <dbReference type="ARBA" id="ARBA00022448"/>
    </source>
</evidence>
<dbReference type="SUPFAM" id="SSF103473">
    <property type="entry name" value="MFS general substrate transporter"/>
    <property type="match status" value="1"/>
</dbReference>
<dbReference type="NCBIfam" id="TIGR00879">
    <property type="entry name" value="SP"/>
    <property type="match status" value="1"/>
</dbReference>
<dbReference type="PRINTS" id="PR00171">
    <property type="entry name" value="SUGRTRNSPORT"/>
</dbReference>
<dbReference type="PANTHER" id="PTHR48020">
    <property type="entry name" value="PROTON MYO-INOSITOL COTRANSPORTER"/>
    <property type="match status" value="1"/>
</dbReference>
<name>A0A8K0SII8_9HYPO</name>
<dbReference type="EMBL" id="JAGPNK010000021">
    <property type="protein sequence ID" value="KAH7304715.1"/>
    <property type="molecule type" value="Genomic_DNA"/>
</dbReference>
<feature type="transmembrane region" description="Helical" evidence="9">
    <location>
        <begin position="529"/>
        <end position="548"/>
    </location>
</feature>
<dbReference type="InterPro" id="IPR050814">
    <property type="entry name" value="Myo-inositol_Transporter"/>
</dbReference>
<feature type="transmembrane region" description="Helical" evidence="9">
    <location>
        <begin position="456"/>
        <end position="477"/>
    </location>
</feature>
<keyword evidence="3 7" id="KW-0813">Transport</keyword>
<gene>
    <name evidence="11" type="ORF">B0I35DRAFT_444795</name>
</gene>
<feature type="transmembrane region" description="Helical" evidence="9">
    <location>
        <begin position="498"/>
        <end position="517"/>
    </location>
</feature>
<feature type="transmembrane region" description="Helical" evidence="9">
    <location>
        <begin position="365"/>
        <end position="385"/>
    </location>
</feature>
<keyword evidence="12" id="KW-1185">Reference proteome</keyword>
<feature type="region of interest" description="Disordered" evidence="8">
    <location>
        <begin position="1"/>
        <end position="32"/>
    </location>
</feature>
<dbReference type="Proteomes" id="UP000813444">
    <property type="component" value="Unassembled WGS sequence"/>
</dbReference>
<dbReference type="GO" id="GO:0022857">
    <property type="term" value="F:transmembrane transporter activity"/>
    <property type="evidence" value="ECO:0007669"/>
    <property type="project" value="InterPro"/>
</dbReference>
<evidence type="ECO:0000256" key="8">
    <source>
        <dbReference type="SAM" id="MobiDB-lite"/>
    </source>
</evidence>
<organism evidence="11 12">
    <name type="scientific">Stachybotrys elegans</name>
    <dbReference type="NCBI Taxonomy" id="80388"/>
    <lineage>
        <taxon>Eukaryota</taxon>
        <taxon>Fungi</taxon>
        <taxon>Dikarya</taxon>
        <taxon>Ascomycota</taxon>
        <taxon>Pezizomycotina</taxon>
        <taxon>Sordariomycetes</taxon>
        <taxon>Hypocreomycetidae</taxon>
        <taxon>Hypocreales</taxon>
        <taxon>Stachybotryaceae</taxon>
        <taxon>Stachybotrys</taxon>
    </lineage>
</organism>
<feature type="transmembrane region" description="Helical" evidence="9">
    <location>
        <begin position="429"/>
        <end position="450"/>
    </location>
</feature>
<evidence type="ECO:0000256" key="6">
    <source>
        <dbReference type="ARBA" id="ARBA00023136"/>
    </source>
</evidence>
<evidence type="ECO:0000256" key="5">
    <source>
        <dbReference type="ARBA" id="ARBA00022989"/>
    </source>
</evidence>
<comment type="caution">
    <text evidence="11">The sequence shown here is derived from an EMBL/GenBank/DDBJ whole genome shotgun (WGS) entry which is preliminary data.</text>
</comment>
<feature type="transmembrane region" description="Helical" evidence="9">
    <location>
        <begin position="210"/>
        <end position="230"/>
    </location>
</feature>
<feature type="transmembrane region" description="Helical" evidence="9">
    <location>
        <begin position="185"/>
        <end position="204"/>
    </location>
</feature>
<dbReference type="InterPro" id="IPR020846">
    <property type="entry name" value="MFS_dom"/>
</dbReference>
<evidence type="ECO:0000256" key="7">
    <source>
        <dbReference type="RuleBase" id="RU003346"/>
    </source>
</evidence>
<evidence type="ECO:0000256" key="1">
    <source>
        <dbReference type="ARBA" id="ARBA00004141"/>
    </source>
</evidence>
<dbReference type="OrthoDB" id="5290825at2759"/>
<dbReference type="InterPro" id="IPR005828">
    <property type="entry name" value="MFS_sugar_transport-like"/>
</dbReference>
<sequence length="608" mass="67598">MSKEAEIGQTAHDDKNVTLESHEPSEAAHTPAVFNIVENPLRRDSPEKVAADARRFAQTHGMEEHADLFARGALVARDPDDFEGMAELSDEERTALAYERDHKWHGSRMLWYSISLCAVGAATQGWDQTGSNGANLSFPEEFGIAGEGRDEWIVGVINAIIFLTAGLIGAFIVDPLNHYFGRRGEIFITACCLTATPIGSAFATSWQGLFAARFVMGIGIGAKNATVPIYSAEMAPARIRGALVMFWQLWVVAGIFLGFCANVIVKDTGDISWRLQLGSAFIPSFILGAGIYFCPESPRWLMKHGKHAEGFQSMSKLRANPVIAARDFYYSWVIYEEELREAKGSTYFTRMWDCFAVPRIRRANYGASTVMIAQQMCGINIISFYSSTIFEDVGYTAEQALYASLGYGAVQVVATIPTLFLIDTKGRRTLTLMTFPFMCIFLLAAGLSLLNDDGSRGAQIGPVVLFVYLFTIAYSLGEGPVAFQYSAEVFPTIQREQGMAWAVCINNTFAGVLSLTFPRMRTVMTPTGAFGFYAGLNLVAWFMIFCFVRETKQLTLEEIDQVFSIPTKTFIGYELKTWLPYFLRRYVLRQNIEKPPPLKKDHKVTPTA</sequence>
<dbReference type="InterPro" id="IPR005829">
    <property type="entry name" value="Sugar_transporter_CS"/>
</dbReference>
<keyword evidence="5 9" id="KW-1133">Transmembrane helix</keyword>
<dbReference type="Gene3D" id="1.20.1250.20">
    <property type="entry name" value="MFS general substrate transporter like domains"/>
    <property type="match status" value="1"/>
</dbReference>
<feature type="compositionally biased region" description="Basic and acidic residues" evidence="8">
    <location>
        <begin position="1"/>
        <end position="26"/>
    </location>
</feature>
<reference evidence="11" key="1">
    <citation type="journal article" date="2021" name="Nat. Commun.">
        <title>Genetic determinants of endophytism in the Arabidopsis root mycobiome.</title>
        <authorList>
            <person name="Mesny F."/>
            <person name="Miyauchi S."/>
            <person name="Thiergart T."/>
            <person name="Pickel B."/>
            <person name="Atanasova L."/>
            <person name="Karlsson M."/>
            <person name="Huettel B."/>
            <person name="Barry K.W."/>
            <person name="Haridas S."/>
            <person name="Chen C."/>
            <person name="Bauer D."/>
            <person name="Andreopoulos W."/>
            <person name="Pangilinan J."/>
            <person name="LaButti K."/>
            <person name="Riley R."/>
            <person name="Lipzen A."/>
            <person name="Clum A."/>
            <person name="Drula E."/>
            <person name="Henrissat B."/>
            <person name="Kohler A."/>
            <person name="Grigoriev I.V."/>
            <person name="Martin F.M."/>
            <person name="Hacquard S."/>
        </authorList>
    </citation>
    <scope>NUCLEOTIDE SEQUENCE</scope>
    <source>
        <strain evidence="11">MPI-CAGE-CH-0235</strain>
    </source>
</reference>
<protein>
    <submittedName>
        <fullName evidence="11">MFS transporter</fullName>
    </submittedName>
</protein>
<dbReference type="PANTHER" id="PTHR48020:SF13">
    <property type="entry name" value="MAJOR FACILITATOR SUPERFAMILY (MFS) PROFILE DOMAIN-CONTAINING PROTEIN"/>
    <property type="match status" value="1"/>
</dbReference>
<proteinExistence type="inferred from homology"/>